<dbReference type="EMBL" id="JASCZI010000552">
    <property type="protein sequence ID" value="MED6112387.1"/>
    <property type="molecule type" value="Genomic_DNA"/>
</dbReference>
<reference evidence="1 2" key="1">
    <citation type="journal article" date="2023" name="Plants (Basel)">
        <title>Bridging the Gap: Combining Genomics and Transcriptomics Approaches to Understand Stylosanthes scabra, an Orphan Legume from the Brazilian Caatinga.</title>
        <authorList>
            <person name="Ferreira-Neto J.R.C."/>
            <person name="da Silva M.D."/>
            <person name="Binneck E."/>
            <person name="de Melo N.F."/>
            <person name="da Silva R.H."/>
            <person name="de Melo A.L.T.M."/>
            <person name="Pandolfi V."/>
            <person name="Bustamante F.O."/>
            <person name="Brasileiro-Vidal A.C."/>
            <person name="Benko-Iseppon A.M."/>
        </authorList>
    </citation>
    <scope>NUCLEOTIDE SEQUENCE [LARGE SCALE GENOMIC DNA]</scope>
    <source>
        <tissue evidence="1">Leaves</tissue>
    </source>
</reference>
<evidence type="ECO:0000313" key="2">
    <source>
        <dbReference type="Proteomes" id="UP001341840"/>
    </source>
</evidence>
<keyword evidence="2" id="KW-1185">Reference proteome</keyword>
<name>A0ABU6QKM9_9FABA</name>
<evidence type="ECO:0000313" key="1">
    <source>
        <dbReference type="EMBL" id="MED6112387.1"/>
    </source>
</evidence>
<comment type="caution">
    <text evidence="1">The sequence shown here is derived from an EMBL/GenBank/DDBJ whole genome shotgun (WGS) entry which is preliminary data.</text>
</comment>
<proteinExistence type="predicted"/>
<organism evidence="1 2">
    <name type="scientific">Stylosanthes scabra</name>
    <dbReference type="NCBI Taxonomy" id="79078"/>
    <lineage>
        <taxon>Eukaryota</taxon>
        <taxon>Viridiplantae</taxon>
        <taxon>Streptophyta</taxon>
        <taxon>Embryophyta</taxon>
        <taxon>Tracheophyta</taxon>
        <taxon>Spermatophyta</taxon>
        <taxon>Magnoliopsida</taxon>
        <taxon>eudicotyledons</taxon>
        <taxon>Gunneridae</taxon>
        <taxon>Pentapetalae</taxon>
        <taxon>rosids</taxon>
        <taxon>fabids</taxon>
        <taxon>Fabales</taxon>
        <taxon>Fabaceae</taxon>
        <taxon>Papilionoideae</taxon>
        <taxon>50 kb inversion clade</taxon>
        <taxon>dalbergioids sensu lato</taxon>
        <taxon>Dalbergieae</taxon>
        <taxon>Pterocarpus clade</taxon>
        <taxon>Stylosanthes</taxon>
    </lineage>
</organism>
<protein>
    <submittedName>
        <fullName evidence="1">Uncharacterized protein</fullName>
    </submittedName>
</protein>
<sequence>MEQEVAPPHSFRLALKILGKCWWKNMRLAPNIWWKSGERSEFLNGMLQDQVSRRWHSPLAVVGGLCDFKAFDCTIGCILFPQLCTCGSLCSS</sequence>
<accession>A0ABU6QKM9</accession>
<dbReference type="Proteomes" id="UP001341840">
    <property type="component" value="Unassembled WGS sequence"/>
</dbReference>
<gene>
    <name evidence="1" type="ORF">PIB30_061215</name>
</gene>